<name>A0A1X7SSL8_AMPQE</name>
<evidence type="ECO:0000313" key="1">
    <source>
        <dbReference type="EnsemblMetazoa" id="Aqu2.1.05010_001"/>
    </source>
</evidence>
<dbReference type="AlphaFoldDB" id="A0A1X7SSL8"/>
<sequence length="29" mass="3465">MGGKVKIQLTPINIYIYRLFNTIHFSCFF</sequence>
<dbReference type="EnsemblMetazoa" id="Aqu2.1.05010_001">
    <property type="protein sequence ID" value="Aqu2.1.05010_001"/>
    <property type="gene ID" value="Aqu2.1.05010"/>
</dbReference>
<dbReference type="InParanoid" id="A0A1X7SSL8"/>
<organism evidence="1">
    <name type="scientific">Amphimedon queenslandica</name>
    <name type="common">Sponge</name>
    <dbReference type="NCBI Taxonomy" id="400682"/>
    <lineage>
        <taxon>Eukaryota</taxon>
        <taxon>Metazoa</taxon>
        <taxon>Porifera</taxon>
        <taxon>Demospongiae</taxon>
        <taxon>Heteroscleromorpha</taxon>
        <taxon>Haplosclerida</taxon>
        <taxon>Niphatidae</taxon>
        <taxon>Amphimedon</taxon>
    </lineage>
</organism>
<accession>A0A1X7SSL8</accession>
<proteinExistence type="predicted"/>
<reference evidence="1" key="1">
    <citation type="submission" date="2017-05" db="UniProtKB">
        <authorList>
            <consortium name="EnsemblMetazoa"/>
        </authorList>
    </citation>
    <scope>IDENTIFICATION</scope>
</reference>
<protein>
    <submittedName>
        <fullName evidence="1">Uncharacterized protein</fullName>
    </submittedName>
</protein>